<sequence>MYLLQELYVEQVYADWEEQAAYLHDFMHATNPWQFFNAINGLNSYRSPYIYHCLRSCLDGT</sequence>
<reference evidence="1 2" key="1">
    <citation type="submission" date="2018-08" db="EMBL/GenBank/DDBJ databases">
        <title>A genome reference for cultivated species of the human gut microbiota.</title>
        <authorList>
            <person name="Zou Y."/>
            <person name="Xue W."/>
            <person name="Luo G."/>
        </authorList>
    </citation>
    <scope>NUCLEOTIDE SEQUENCE [LARGE SCALE GENOMIC DNA]</scope>
    <source>
        <strain evidence="1 2">AF22-3AC</strain>
    </source>
</reference>
<dbReference type="AlphaFoldDB" id="A0A3D6ASZ8"/>
<accession>A0A3D6ASZ8</accession>
<protein>
    <submittedName>
        <fullName evidence="1">Uncharacterized protein</fullName>
    </submittedName>
</protein>
<evidence type="ECO:0000313" key="2">
    <source>
        <dbReference type="Proteomes" id="UP000283341"/>
    </source>
</evidence>
<gene>
    <name evidence="1" type="ORF">DWX97_05790</name>
</gene>
<name>A0A3D6ASZ8_9BACE</name>
<comment type="caution">
    <text evidence="1">The sequence shown here is derived from an EMBL/GenBank/DDBJ whole genome shotgun (WGS) entry which is preliminary data.</text>
</comment>
<dbReference type="Proteomes" id="UP000283341">
    <property type="component" value="Unassembled WGS sequence"/>
</dbReference>
<evidence type="ECO:0000313" key="1">
    <source>
        <dbReference type="EMBL" id="RGS38499.1"/>
    </source>
</evidence>
<organism evidence="1 2">
    <name type="scientific">Bacteroides cellulosilyticus</name>
    <dbReference type="NCBI Taxonomy" id="246787"/>
    <lineage>
        <taxon>Bacteria</taxon>
        <taxon>Pseudomonadati</taxon>
        <taxon>Bacteroidota</taxon>
        <taxon>Bacteroidia</taxon>
        <taxon>Bacteroidales</taxon>
        <taxon>Bacteroidaceae</taxon>
        <taxon>Bacteroides</taxon>
    </lineage>
</organism>
<dbReference type="EMBL" id="QRVJ01000003">
    <property type="protein sequence ID" value="RGS38499.1"/>
    <property type="molecule type" value="Genomic_DNA"/>
</dbReference>
<proteinExistence type="predicted"/>